<dbReference type="RefSeq" id="WP_413273983.1">
    <property type="nucleotide sequence ID" value="NZ_JBHFNQ010000214.1"/>
</dbReference>
<evidence type="ECO:0008006" key="3">
    <source>
        <dbReference type="Google" id="ProtNLM"/>
    </source>
</evidence>
<comment type="caution">
    <text evidence="1">The sequence shown here is derived from an EMBL/GenBank/DDBJ whole genome shotgun (WGS) entry which is preliminary data.</text>
</comment>
<dbReference type="EMBL" id="JBHFNQ010000214">
    <property type="protein sequence ID" value="MFB2880989.1"/>
    <property type="molecule type" value="Genomic_DNA"/>
</dbReference>
<sequence>MEKQTEETAVNLMQLMLDEDWVREAVRIEEEAGCDIGAGFDLGANLGEFLQNPDEFACLLELRSLIMAEFLKLLASWDLGAGMEAAVAYGRQLLMERLLHPSPEAQQQLLAILSQELTAEAETTKKDDLELRFLVRSILTHSDWDAIATAAANAIREQVMRQQQLSA</sequence>
<dbReference type="Proteomes" id="UP001576774">
    <property type="component" value="Unassembled WGS sequence"/>
</dbReference>
<keyword evidence="2" id="KW-1185">Reference proteome</keyword>
<accession>A0ABV4XDV2</accession>
<evidence type="ECO:0000313" key="2">
    <source>
        <dbReference type="Proteomes" id="UP001576774"/>
    </source>
</evidence>
<reference evidence="1 2" key="1">
    <citation type="submission" date="2024-09" db="EMBL/GenBank/DDBJ databases">
        <title>Floridaenema gen nov. (Aerosakkonemataceae, Aerosakkonematales ord. nov., Cyanobacteria) from benthic tropical and subtropical fresh waters, with the description of four new species.</title>
        <authorList>
            <person name="Moretto J.A."/>
            <person name="Berthold D.E."/>
            <person name="Lefler F.W."/>
            <person name="Huang I.-S."/>
            <person name="Laughinghouse H. IV."/>
        </authorList>
    </citation>
    <scope>NUCLEOTIDE SEQUENCE [LARGE SCALE GENOMIC DNA]</scope>
    <source>
        <strain evidence="1 2">BLCC-F46</strain>
    </source>
</reference>
<gene>
    <name evidence="1" type="ORF">ACE1CC_29415</name>
</gene>
<proteinExistence type="predicted"/>
<protein>
    <recommendedName>
        <fullName evidence="3">CTLH domain-containing protein</fullName>
    </recommendedName>
</protein>
<evidence type="ECO:0000313" key="1">
    <source>
        <dbReference type="EMBL" id="MFB2880989.1"/>
    </source>
</evidence>
<name>A0ABV4XDV2_9CYAN</name>
<organism evidence="1 2">
    <name type="scientific">Floridaenema aerugineum BLCC-F46</name>
    <dbReference type="NCBI Taxonomy" id="3153654"/>
    <lineage>
        <taxon>Bacteria</taxon>
        <taxon>Bacillati</taxon>
        <taxon>Cyanobacteriota</taxon>
        <taxon>Cyanophyceae</taxon>
        <taxon>Oscillatoriophycideae</taxon>
        <taxon>Aerosakkonematales</taxon>
        <taxon>Aerosakkonemataceae</taxon>
        <taxon>Floridanema</taxon>
        <taxon>Floridanema aerugineum</taxon>
    </lineage>
</organism>